<protein>
    <submittedName>
        <fullName evidence="2">Uncharacterized protein</fullName>
    </submittedName>
</protein>
<dbReference type="OrthoDB" id="5022742at2759"/>
<reference evidence="2" key="1">
    <citation type="journal article" date="2021" name="Nat. Commun.">
        <title>Genetic determinants of endophytism in the Arabidopsis root mycobiome.</title>
        <authorList>
            <person name="Mesny F."/>
            <person name="Miyauchi S."/>
            <person name="Thiergart T."/>
            <person name="Pickel B."/>
            <person name="Atanasova L."/>
            <person name="Karlsson M."/>
            <person name="Huettel B."/>
            <person name="Barry K.W."/>
            <person name="Haridas S."/>
            <person name="Chen C."/>
            <person name="Bauer D."/>
            <person name="Andreopoulos W."/>
            <person name="Pangilinan J."/>
            <person name="LaButti K."/>
            <person name="Riley R."/>
            <person name="Lipzen A."/>
            <person name="Clum A."/>
            <person name="Drula E."/>
            <person name="Henrissat B."/>
            <person name="Kohler A."/>
            <person name="Grigoriev I.V."/>
            <person name="Martin F.M."/>
            <person name="Hacquard S."/>
        </authorList>
    </citation>
    <scope>NUCLEOTIDE SEQUENCE</scope>
    <source>
        <strain evidence="2">MPI-SDFR-AT-0073</strain>
    </source>
</reference>
<organism evidence="2 3">
    <name type="scientific">Truncatella angustata</name>
    <dbReference type="NCBI Taxonomy" id="152316"/>
    <lineage>
        <taxon>Eukaryota</taxon>
        <taxon>Fungi</taxon>
        <taxon>Dikarya</taxon>
        <taxon>Ascomycota</taxon>
        <taxon>Pezizomycotina</taxon>
        <taxon>Sordariomycetes</taxon>
        <taxon>Xylariomycetidae</taxon>
        <taxon>Amphisphaeriales</taxon>
        <taxon>Sporocadaceae</taxon>
        <taxon>Truncatella</taxon>
    </lineage>
</organism>
<keyword evidence="3" id="KW-1185">Reference proteome</keyword>
<dbReference type="Proteomes" id="UP000758603">
    <property type="component" value="Unassembled WGS sequence"/>
</dbReference>
<evidence type="ECO:0000313" key="3">
    <source>
        <dbReference type="Proteomes" id="UP000758603"/>
    </source>
</evidence>
<evidence type="ECO:0000313" key="2">
    <source>
        <dbReference type="EMBL" id="KAH6659110.1"/>
    </source>
</evidence>
<dbReference type="AlphaFoldDB" id="A0A9P8UVI9"/>
<feature type="chain" id="PRO_5040414906" evidence="1">
    <location>
        <begin position="20"/>
        <end position="115"/>
    </location>
</feature>
<name>A0A9P8UVI9_9PEZI</name>
<accession>A0A9P8UVI9</accession>
<evidence type="ECO:0000256" key="1">
    <source>
        <dbReference type="SAM" id="SignalP"/>
    </source>
</evidence>
<proteinExistence type="predicted"/>
<dbReference type="EMBL" id="JAGPXC010000001">
    <property type="protein sequence ID" value="KAH6659110.1"/>
    <property type="molecule type" value="Genomic_DNA"/>
</dbReference>
<sequence length="115" mass="12171">MRCFTFVSTLGLVFAATDADNKVYRRQISGVELLTLNGIPGLGTFTGVGIPGECQNLPRNINTFTTAEATPGFVCHVYTGGDCTGSFITVPGPSLLSLETPTWQSWVCNCAACSD</sequence>
<keyword evidence="1" id="KW-0732">Signal</keyword>
<dbReference type="RefSeq" id="XP_045963241.1">
    <property type="nucleotide sequence ID" value="XM_046101197.1"/>
</dbReference>
<dbReference type="GeneID" id="70130089"/>
<comment type="caution">
    <text evidence="2">The sequence shown here is derived from an EMBL/GenBank/DDBJ whole genome shotgun (WGS) entry which is preliminary data.</text>
</comment>
<gene>
    <name evidence="2" type="ORF">BKA67DRAFT_543592</name>
</gene>
<feature type="signal peptide" evidence="1">
    <location>
        <begin position="1"/>
        <end position="19"/>
    </location>
</feature>